<dbReference type="Proteomes" id="UP000308697">
    <property type="component" value="Unassembled WGS sequence"/>
</dbReference>
<protein>
    <submittedName>
        <fullName evidence="1">Uncharacterized protein</fullName>
    </submittedName>
</protein>
<evidence type="ECO:0000313" key="2">
    <source>
        <dbReference type="Proteomes" id="UP000308697"/>
    </source>
</evidence>
<proteinExistence type="predicted"/>
<accession>A0A4U0MNQ3</accession>
<reference evidence="1 2" key="1">
    <citation type="submission" date="2019-04" db="EMBL/GenBank/DDBJ databases">
        <title>Streptomyces piniterrae sp. nov., a heliquinomycin-producing actinomycete isolated from rhizosphere soil of Pinus yunnanensis.</title>
        <authorList>
            <person name="Zhuang X."/>
            <person name="Zhao J."/>
        </authorList>
    </citation>
    <scope>NUCLEOTIDE SEQUENCE [LARGE SCALE GENOMIC DNA]</scope>
    <source>
        <strain evidence="2">jys28</strain>
    </source>
</reference>
<dbReference type="EMBL" id="SUMB01000017">
    <property type="protein sequence ID" value="TJZ42329.1"/>
    <property type="molecule type" value="Genomic_DNA"/>
</dbReference>
<organism evidence="1 2">
    <name type="scientific">Streptomyces piniterrae</name>
    <dbReference type="NCBI Taxonomy" id="2571125"/>
    <lineage>
        <taxon>Bacteria</taxon>
        <taxon>Bacillati</taxon>
        <taxon>Actinomycetota</taxon>
        <taxon>Actinomycetes</taxon>
        <taxon>Kitasatosporales</taxon>
        <taxon>Streptomycetaceae</taxon>
        <taxon>Streptomyces</taxon>
    </lineage>
</organism>
<dbReference type="AlphaFoldDB" id="A0A4U0MNQ3"/>
<evidence type="ECO:0000313" key="1">
    <source>
        <dbReference type="EMBL" id="TJZ42329.1"/>
    </source>
</evidence>
<sequence>MAAGIACAAWLAFGPPQDWEGPMRYVRFALGLASTGAITGGARLIFWDPQGDGGAAVAE</sequence>
<dbReference type="OrthoDB" id="4325523at2"/>
<name>A0A4U0MNQ3_9ACTN</name>
<keyword evidence="2" id="KW-1185">Reference proteome</keyword>
<comment type="caution">
    <text evidence="1">The sequence shown here is derived from an EMBL/GenBank/DDBJ whole genome shotgun (WGS) entry which is preliminary data.</text>
</comment>
<gene>
    <name evidence="1" type="ORF">FCH28_35445</name>
</gene>